<organism evidence="1 2">
    <name type="scientific">Marinomonas sargassi</name>
    <dbReference type="NCBI Taxonomy" id="2984494"/>
    <lineage>
        <taxon>Bacteria</taxon>
        <taxon>Pseudomonadati</taxon>
        <taxon>Pseudomonadota</taxon>
        <taxon>Gammaproteobacteria</taxon>
        <taxon>Oceanospirillales</taxon>
        <taxon>Oceanospirillaceae</taxon>
        <taxon>Marinomonas</taxon>
    </lineage>
</organism>
<name>A0ABT2YQ89_9GAMM</name>
<evidence type="ECO:0000313" key="2">
    <source>
        <dbReference type="Proteomes" id="UP001209713"/>
    </source>
</evidence>
<dbReference type="Proteomes" id="UP001209713">
    <property type="component" value="Unassembled WGS sequence"/>
</dbReference>
<reference evidence="1 2" key="1">
    <citation type="submission" date="2022-10" db="EMBL/GenBank/DDBJ databases">
        <title>Marinomonas transparenta sp. nov. and Marinomonas sargassi sp. nov., isolated from marine alga (Sargassum natans (L.) Gaillon).</title>
        <authorList>
            <person name="Wang Y."/>
        </authorList>
    </citation>
    <scope>NUCLEOTIDE SEQUENCE [LARGE SCALE GENOMIC DNA]</scope>
    <source>
        <strain evidence="1 2">C2222</strain>
    </source>
</reference>
<accession>A0ABT2YQ89</accession>
<dbReference type="Gene3D" id="3.40.630.10">
    <property type="entry name" value="Zn peptidases"/>
    <property type="match status" value="1"/>
</dbReference>
<dbReference type="EMBL" id="JAOVZB010000001">
    <property type="protein sequence ID" value="MCV2402048.1"/>
    <property type="molecule type" value="Genomic_DNA"/>
</dbReference>
<evidence type="ECO:0000313" key="1">
    <source>
        <dbReference type="EMBL" id="MCV2402048.1"/>
    </source>
</evidence>
<sequence length="585" mass="67393">MSNIFSASIQTTTQWLVEYFGKDEYKNASVEAWVFADKQQRLAAESALLKLGVQSKIQSTYKPLLHFFLEDMPLSCKEFVRAEVHYPIHKSAVRNRFLLETYPLAGIFDEHLIDFIADTNSQNTYTVIFHLVTGETVTKKVFAPNHLHQDLINESRLSPTGWLRITDPSGNIIKNERLFTDYERLFHDGILAISAYQWPKVEPHFEELNIQVFLPWKDEKLSYQQEVISLKEALHEDFYFSILEWFNVKSGYKLNSRQGQPGQIIPEIIYSDNERISIKIETRPYQLNTSTGRQILAKASYPISMEQISEELNRVSGSSFFTTTITGRTVQARYHKGEDSPVMISGGQHANETTGVVGALRAAQVLDQQPNSHFTISPLENPDGYALHQRLIADNPYHMHHSARYTALGDDLESRDSHSLYEKEIRLIARSLSRAKLHINLHGYPSHEWTRPLSGYVPKGFDMWTLPKGFFIILRHRPQKEWREYAEAFLTLVTNELSKIKGLMEFNAKQISLYQKYTGENNFRFINGFPCLISTSKSEDVPIQLITEYPDETLYDEHFIEGHTVQKHTVLAAYHAHQKLSNSIS</sequence>
<proteinExistence type="predicted"/>
<gene>
    <name evidence="1" type="ORF">OFY17_04015</name>
</gene>
<comment type="caution">
    <text evidence="1">The sequence shown here is derived from an EMBL/GenBank/DDBJ whole genome shotgun (WGS) entry which is preliminary data.</text>
</comment>
<keyword evidence="2" id="KW-1185">Reference proteome</keyword>
<dbReference type="RefSeq" id="WP_263529413.1">
    <property type="nucleotide sequence ID" value="NZ_JAOVZB010000001.1"/>
</dbReference>
<dbReference type="SUPFAM" id="SSF53187">
    <property type="entry name" value="Zn-dependent exopeptidases"/>
    <property type="match status" value="1"/>
</dbReference>
<protein>
    <submittedName>
        <fullName evidence="1">Peptidase M14</fullName>
    </submittedName>
</protein>